<dbReference type="Gene3D" id="3.30.1390.20">
    <property type="entry name" value="Ribosomal protein L30, ferredoxin-like fold domain"/>
    <property type="match status" value="1"/>
</dbReference>
<protein>
    <submittedName>
        <fullName evidence="6">Ribosomal protein L7 like 1</fullName>
    </submittedName>
</protein>
<organism evidence="6 7">
    <name type="scientific">Pipistrellus kuhlii</name>
    <name type="common">Kuhl's pipistrelle</name>
    <dbReference type="NCBI Taxonomy" id="59472"/>
    <lineage>
        <taxon>Eukaryota</taxon>
        <taxon>Metazoa</taxon>
        <taxon>Chordata</taxon>
        <taxon>Craniata</taxon>
        <taxon>Vertebrata</taxon>
        <taxon>Euteleostomi</taxon>
        <taxon>Mammalia</taxon>
        <taxon>Eutheria</taxon>
        <taxon>Laurasiatheria</taxon>
        <taxon>Chiroptera</taxon>
        <taxon>Yangochiroptera</taxon>
        <taxon>Vespertilionidae</taxon>
        <taxon>Pipistrellus</taxon>
    </lineage>
</organism>
<dbReference type="FunFam" id="3.30.1390.20:FF:000004">
    <property type="entry name" value="60S ribosomal protein L7"/>
    <property type="match status" value="1"/>
</dbReference>
<comment type="caution">
    <text evidence="6">The sequence shown here is derived from an EMBL/GenBank/DDBJ whole genome shotgun (WGS) entry which is preliminary data.</text>
</comment>
<accession>A0A7J7YND6</accession>
<dbReference type="Pfam" id="PF00327">
    <property type="entry name" value="Ribosomal_L30"/>
    <property type="match status" value="1"/>
</dbReference>
<dbReference type="Pfam" id="PF08079">
    <property type="entry name" value="Ribosomal_L30_N"/>
    <property type="match status" value="1"/>
</dbReference>
<dbReference type="GO" id="GO:0000463">
    <property type="term" value="P:maturation of LSU-rRNA from tricistronic rRNA transcript (SSU-rRNA, 5.8S rRNA, LSU-rRNA)"/>
    <property type="evidence" value="ECO:0007669"/>
    <property type="project" value="TreeGrafter"/>
</dbReference>
<proteinExistence type="inferred from homology"/>
<gene>
    <name evidence="6" type="ORF">mPipKuh1_015138</name>
</gene>
<keyword evidence="2 6" id="KW-0689">Ribosomal protein</keyword>
<evidence type="ECO:0000256" key="1">
    <source>
        <dbReference type="ARBA" id="ARBA00007594"/>
    </source>
</evidence>
<dbReference type="InterPro" id="IPR039699">
    <property type="entry name" value="Ribosomal_uL30"/>
</dbReference>
<name>A0A7J7YND6_PIPKU</name>
<feature type="domain" description="Large ribosomal subunit protein uL30 N-terminal eukaryotes" evidence="5">
    <location>
        <begin position="13"/>
        <end position="84"/>
    </location>
</feature>
<dbReference type="GO" id="GO:0022625">
    <property type="term" value="C:cytosolic large ribosomal subunit"/>
    <property type="evidence" value="ECO:0007669"/>
    <property type="project" value="TreeGrafter"/>
</dbReference>
<keyword evidence="3" id="KW-0687">Ribonucleoprotein</keyword>
<dbReference type="InterPro" id="IPR016082">
    <property type="entry name" value="Ribosomal_uL30_ferredoxin-like"/>
</dbReference>
<keyword evidence="7" id="KW-1185">Reference proteome</keyword>
<dbReference type="InterPro" id="IPR036919">
    <property type="entry name" value="Ribo_uL30_ferredoxin-like_sf"/>
</dbReference>
<evidence type="ECO:0000259" key="4">
    <source>
        <dbReference type="Pfam" id="PF00327"/>
    </source>
</evidence>
<feature type="domain" description="Large ribosomal subunit protein uL30-like ferredoxin-like fold" evidence="4">
    <location>
        <begin position="89"/>
        <end position="139"/>
    </location>
</feature>
<evidence type="ECO:0000256" key="3">
    <source>
        <dbReference type="ARBA" id="ARBA00023274"/>
    </source>
</evidence>
<evidence type="ECO:0000259" key="5">
    <source>
        <dbReference type="Pfam" id="PF08079"/>
    </source>
</evidence>
<evidence type="ECO:0000313" key="6">
    <source>
        <dbReference type="EMBL" id="KAF6363547.1"/>
    </source>
</evidence>
<dbReference type="GO" id="GO:0003735">
    <property type="term" value="F:structural constituent of ribosome"/>
    <property type="evidence" value="ECO:0007669"/>
    <property type="project" value="TreeGrafter"/>
</dbReference>
<dbReference type="Proteomes" id="UP000558488">
    <property type="component" value="Unassembled WGS sequence"/>
</dbReference>
<reference evidence="6 7" key="1">
    <citation type="journal article" date="2020" name="Nature">
        <title>Six reference-quality genomes reveal evolution of bat adaptations.</title>
        <authorList>
            <person name="Jebb D."/>
            <person name="Huang Z."/>
            <person name="Pippel M."/>
            <person name="Hughes G.M."/>
            <person name="Lavrichenko K."/>
            <person name="Devanna P."/>
            <person name="Winkler S."/>
            <person name="Jermiin L.S."/>
            <person name="Skirmuntt E.C."/>
            <person name="Katzourakis A."/>
            <person name="Burkitt-Gray L."/>
            <person name="Ray D.A."/>
            <person name="Sullivan K.A.M."/>
            <person name="Roscito J.G."/>
            <person name="Kirilenko B.M."/>
            <person name="Davalos L.M."/>
            <person name="Corthals A.P."/>
            <person name="Power M.L."/>
            <person name="Jones G."/>
            <person name="Ransome R.D."/>
            <person name="Dechmann D.K.N."/>
            <person name="Locatelli A.G."/>
            <person name="Puechmaille S.J."/>
            <person name="Fedrigo O."/>
            <person name="Jarvis E.D."/>
            <person name="Hiller M."/>
            <person name="Vernes S.C."/>
            <person name="Myers E.W."/>
            <person name="Teeling E.C."/>
        </authorList>
    </citation>
    <scope>NUCLEOTIDE SEQUENCE [LARGE SCALE GENOMIC DNA]</scope>
    <source>
        <strain evidence="6">MPipKuh1</strain>
        <tissue evidence="6">Flight muscle</tissue>
    </source>
</reference>
<dbReference type="InterPro" id="IPR012988">
    <property type="entry name" value="Ribosomal_uL30_N_euk"/>
</dbReference>
<dbReference type="EMBL" id="JACAGB010000005">
    <property type="protein sequence ID" value="KAF6363547.1"/>
    <property type="molecule type" value="Genomic_DNA"/>
</dbReference>
<evidence type="ECO:0000313" key="7">
    <source>
        <dbReference type="Proteomes" id="UP000558488"/>
    </source>
</evidence>
<sequence length="274" mass="31467">MAEEEQRKKIPLVPENLLKKRKAYQALKATEAKRALLEKKEHRKGKDIQFKRLEWFLHDAWRQQRDKVRLRRLDGKPHGLEVPDEHSLAFVVRIQRIRGVSVMVQKAIARLRLKKIFSGVFVQVTPQTIKTLRTVEPYVTWGFPNLKSVRELILKRGQAKVKNKIIPLTDNTVIEEHLEYLKAHRIGSMCLYFGIIQHLQRRSFSAVASETGGKGQGNMVVMSHVHRKSPVCFPRWPLLPPLKSAQAHAVEERGLCHISTPARAQGGVTQPRAD</sequence>
<dbReference type="SUPFAM" id="SSF55129">
    <property type="entry name" value="Ribosomal protein L30p/L7e"/>
    <property type="match status" value="1"/>
</dbReference>
<dbReference type="AlphaFoldDB" id="A0A7J7YND6"/>
<dbReference type="PANTHER" id="PTHR11524:SF13">
    <property type="entry name" value="RIBOSOMAL PROTEIN UL30-LIKE"/>
    <property type="match status" value="1"/>
</dbReference>
<dbReference type="PANTHER" id="PTHR11524">
    <property type="entry name" value="60S RIBOSOMAL PROTEIN L7"/>
    <property type="match status" value="1"/>
</dbReference>
<evidence type="ECO:0000256" key="2">
    <source>
        <dbReference type="ARBA" id="ARBA00022980"/>
    </source>
</evidence>
<dbReference type="GO" id="GO:0003723">
    <property type="term" value="F:RNA binding"/>
    <property type="evidence" value="ECO:0007669"/>
    <property type="project" value="TreeGrafter"/>
</dbReference>
<comment type="similarity">
    <text evidence="1">Belongs to the universal ribosomal protein uL30 family.</text>
</comment>